<reference evidence="5 6" key="1">
    <citation type="submission" date="2016-11" db="EMBL/GenBank/DDBJ databases">
        <authorList>
            <person name="Jaros S."/>
            <person name="Januszkiewicz K."/>
            <person name="Wedrychowicz H."/>
        </authorList>
    </citation>
    <scope>NUCLEOTIDE SEQUENCE [LARGE SCALE GENOMIC DNA]</scope>
    <source>
        <strain evidence="5 6">DSM 19022</strain>
    </source>
</reference>
<name>A0A1M6HXV8_9FIRM</name>
<dbReference type="PANTHER" id="PTHR10302">
    <property type="entry name" value="SINGLE-STRANDED DNA-BINDING PROTEIN"/>
    <property type="match status" value="1"/>
</dbReference>
<accession>A0A1M6HXV8</accession>
<comment type="subunit">
    <text evidence="2">Homotetramer.</text>
</comment>
<comment type="caution">
    <text evidence="2">Lacks conserved residue(s) required for the propagation of feature annotation.</text>
</comment>
<evidence type="ECO:0000256" key="2">
    <source>
        <dbReference type="HAMAP-Rule" id="MF_00984"/>
    </source>
</evidence>
<feature type="short sequence motif" description="Important for interaction with partner proteins" evidence="2">
    <location>
        <begin position="130"/>
        <end position="135"/>
    </location>
</feature>
<dbReference type="GO" id="GO:0006260">
    <property type="term" value="P:DNA replication"/>
    <property type="evidence" value="ECO:0007669"/>
    <property type="project" value="UniProtKB-UniRule"/>
</dbReference>
<keyword evidence="6" id="KW-1185">Reference proteome</keyword>
<dbReference type="SUPFAM" id="SSF50249">
    <property type="entry name" value="Nucleic acid-binding proteins"/>
    <property type="match status" value="1"/>
</dbReference>
<evidence type="ECO:0000256" key="1">
    <source>
        <dbReference type="ARBA" id="ARBA00023125"/>
    </source>
</evidence>
<dbReference type="PIRSF" id="PIRSF002070">
    <property type="entry name" value="SSB"/>
    <property type="match status" value="1"/>
</dbReference>
<comment type="function">
    <text evidence="2">Plays an important role in DNA replication, recombination and repair. Binds to ssDNA and to an array of partner proteins to recruit them to their sites of action during DNA metabolism.</text>
</comment>
<dbReference type="Gene3D" id="2.40.50.140">
    <property type="entry name" value="Nucleic acid-binding proteins"/>
    <property type="match status" value="1"/>
</dbReference>
<dbReference type="GO" id="GO:0006281">
    <property type="term" value="P:DNA repair"/>
    <property type="evidence" value="ECO:0007669"/>
    <property type="project" value="UniProtKB-UniRule"/>
</dbReference>
<gene>
    <name evidence="5" type="ORF">SAMN02745176_02980</name>
</gene>
<dbReference type="OrthoDB" id="9809878at2"/>
<dbReference type="GO" id="GO:0009295">
    <property type="term" value="C:nucleoid"/>
    <property type="evidence" value="ECO:0007669"/>
    <property type="project" value="TreeGrafter"/>
</dbReference>
<feature type="region of interest" description="Disordered" evidence="4">
    <location>
        <begin position="111"/>
        <end position="135"/>
    </location>
</feature>
<dbReference type="EMBL" id="FQZS01000025">
    <property type="protein sequence ID" value="SHJ27059.1"/>
    <property type="molecule type" value="Genomic_DNA"/>
</dbReference>
<dbReference type="GO" id="GO:0006310">
    <property type="term" value="P:DNA recombination"/>
    <property type="evidence" value="ECO:0007669"/>
    <property type="project" value="UniProtKB-UniRule"/>
</dbReference>
<evidence type="ECO:0000256" key="3">
    <source>
        <dbReference type="PIRNR" id="PIRNR002070"/>
    </source>
</evidence>
<protein>
    <recommendedName>
        <fullName evidence="2 3">Single-stranded DNA-binding protein</fullName>
        <shortName evidence="2">SSB</shortName>
    </recommendedName>
</protein>
<dbReference type="GO" id="GO:0003697">
    <property type="term" value="F:single-stranded DNA binding"/>
    <property type="evidence" value="ECO:0007669"/>
    <property type="project" value="UniProtKB-UniRule"/>
</dbReference>
<dbReference type="CDD" id="cd04496">
    <property type="entry name" value="SSB_OBF"/>
    <property type="match status" value="1"/>
</dbReference>
<dbReference type="AlphaFoldDB" id="A0A1M6HXV8"/>
<dbReference type="HAMAP" id="MF_00984">
    <property type="entry name" value="SSB"/>
    <property type="match status" value="1"/>
</dbReference>
<dbReference type="InterPro" id="IPR011344">
    <property type="entry name" value="ssDNA-bd"/>
</dbReference>
<dbReference type="PANTHER" id="PTHR10302:SF27">
    <property type="entry name" value="SINGLE-STRANDED DNA-BINDING PROTEIN"/>
    <property type="match status" value="1"/>
</dbReference>
<dbReference type="Pfam" id="PF00436">
    <property type="entry name" value="SSB"/>
    <property type="match status" value="1"/>
</dbReference>
<keyword evidence="2" id="KW-0227">DNA damage</keyword>
<keyword evidence="2" id="KW-0235">DNA replication</keyword>
<dbReference type="InterPro" id="IPR012340">
    <property type="entry name" value="NA-bd_OB-fold"/>
</dbReference>
<dbReference type="PROSITE" id="PS50935">
    <property type="entry name" value="SSB"/>
    <property type="match status" value="1"/>
</dbReference>
<dbReference type="NCBIfam" id="TIGR00621">
    <property type="entry name" value="ssb"/>
    <property type="match status" value="1"/>
</dbReference>
<keyword evidence="1 2" id="KW-0238">DNA-binding</keyword>
<evidence type="ECO:0000256" key="4">
    <source>
        <dbReference type="SAM" id="MobiDB-lite"/>
    </source>
</evidence>
<dbReference type="STRING" id="1122184.SAMN02745176_02980"/>
<proteinExistence type="inferred from homology"/>
<keyword evidence="2" id="KW-0233">DNA recombination</keyword>
<dbReference type="Proteomes" id="UP000184442">
    <property type="component" value="Unassembled WGS sequence"/>
</dbReference>
<organism evidence="5 6">
    <name type="scientific">Lutispora thermophila DSM 19022</name>
    <dbReference type="NCBI Taxonomy" id="1122184"/>
    <lineage>
        <taxon>Bacteria</taxon>
        <taxon>Bacillati</taxon>
        <taxon>Bacillota</taxon>
        <taxon>Clostridia</taxon>
        <taxon>Lutisporales</taxon>
        <taxon>Lutisporaceae</taxon>
        <taxon>Lutispora</taxon>
    </lineage>
</organism>
<dbReference type="InterPro" id="IPR000424">
    <property type="entry name" value="Primosome_PriB/ssb"/>
</dbReference>
<sequence length="135" mass="15403">MNRVALVGRLTRDPEIRYTPDSQMAITRFTIAVDRVYKREGQPSADFLPIVVFGKVAENVHKYIGKGRLVSVSGRLQSRTWDDQEGKRHYSYEVVADEVGFLDRASDSKSQMGQMSFGTETEDFHPIDEEDDLPF</sequence>
<evidence type="ECO:0000313" key="6">
    <source>
        <dbReference type="Proteomes" id="UP000184442"/>
    </source>
</evidence>
<evidence type="ECO:0000313" key="5">
    <source>
        <dbReference type="EMBL" id="SHJ27059.1"/>
    </source>
</evidence>
<dbReference type="RefSeq" id="WP_073027070.1">
    <property type="nucleotide sequence ID" value="NZ_FQZS01000025.1"/>
</dbReference>
<keyword evidence="2" id="KW-0234">DNA repair</keyword>